<evidence type="ECO:0000313" key="9">
    <source>
        <dbReference type="Proteomes" id="UP001501476"/>
    </source>
</evidence>
<dbReference type="SUPFAM" id="SSF63867">
    <property type="entry name" value="MoeA C-terminal domain-like"/>
    <property type="match status" value="1"/>
</dbReference>
<evidence type="ECO:0000256" key="2">
    <source>
        <dbReference type="ARBA" id="ARBA00005046"/>
    </source>
</evidence>
<dbReference type="SUPFAM" id="SSF63882">
    <property type="entry name" value="MoeA N-terminal region -like"/>
    <property type="match status" value="1"/>
</dbReference>
<dbReference type="Proteomes" id="UP001501476">
    <property type="component" value="Unassembled WGS sequence"/>
</dbReference>
<dbReference type="PANTHER" id="PTHR10192">
    <property type="entry name" value="MOLYBDOPTERIN BIOSYNTHESIS PROTEIN"/>
    <property type="match status" value="1"/>
</dbReference>
<dbReference type="SMART" id="SM00852">
    <property type="entry name" value="MoCF_biosynth"/>
    <property type="match status" value="1"/>
</dbReference>
<dbReference type="NCBIfam" id="NF011060">
    <property type="entry name" value="PRK14491.1"/>
    <property type="match status" value="1"/>
</dbReference>
<dbReference type="PANTHER" id="PTHR10192:SF5">
    <property type="entry name" value="GEPHYRIN"/>
    <property type="match status" value="1"/>
</dbReference>
<gene>
    <name evidence="8" type="primary">moeA</name>
    <name evidence="8" type="ORF">GCM10008964_01910</name>
</gene>
<keyword evidence="9" id="KW-1185">Reference proteome</keyword>
<comment type="catalytic activity">
    <reaction evidence="5">
        <text>adenylyl-molybdopterin + molybdate = Mo-molybdopterin + AMP + H(+)</text>
        <dbReference type="Rhea" id="RHEA:35047"/>
        <dbReference type="ChEBI" id="CHEBI:15378"/>
        <dbReference type="ChEBI" id="CHEBI:36264"/>
        <dbReference type="ChEBI" id="CHEBI:62727"/>
        <dbReference type="ChEBI" id="CHEBI:71302"/>
        <dbReference type="ChEBI" id="CHEBI:456215"/>
        <dbReference type="EC" id="2.10.1.1"/>
    </reaction>
</comment>
<keyword evidence="6" id="KW-0500">Molybdenum</keyword>
<keyword evidence="6" id="KW-0808">Transferase</keyword>
<comment type="caution">
    <text evidence="8">The sequence shown here is derived from an EMBL/GenBank/DDBJ whole genome shotgun (WGS) entry which is preliminary data.</text>
</comment>
<dbReference type="Pfam" id="PF00994">
    <property type="entry name" value="MoCF_biosynth"/>
    <property type="match status" value="1"/>
</dbReference>
<dbReference type="CDD" id="cd00887">
    <property type="entry name" value="MoeA"/>
    <property type="match status" value="1"/>
</dbReference>
<evidence type="ECO:0000259" key="7">
    <source>
        <dbReference type="SMART" id="SM00852"/>
    </source>
</evidence>
<sequence>MEKLNMAEFTPQPSCADDVDHNNLTVEQARQRIHDLLSPISSWQKVSLRQALGQVLHQSVVSPRQVPPYNNSAMDGYALQSADIKNAPFSLNNVGVAFAGKPYQGHVEAGQCIRIMTGAKIPDGCDTVVMQEQVESDNQTITIHTDVKAGQNVRLAGEDIDCGDTVLPAGRRLTPADLGLLASLGIAEIVTYRPLRVAFFSTGDELCGLGEHLGDGQIYDSNRYTLYGMLSELNIDVIDMGVIPDNRAALKIALEQAAADADVILSSGGVSVGDADYVKDMLAELGQVNFWKIAMRPGRPLAFGQIGEAMFFGLPGNPVSVMVTFYQFVQPALKRLAGESDTLPIIIEVPCDNAIKKRAGRFEFQRGILFRNNEGQLRVSTTGAQGSGILRSMSMANCFILLEENCDGLSAGSLVNVQPFAGLV</sequence>
<dbReference type="InterPro" id="IPR036135">
    <property type="entry name" value="MoeA_linker/N_sf"/>
</dbReference>
<comment type="function">
    <text evidence="1 6">Catalyzes the insertion of molybdate into adenylated molybdopterin with the concomitant release of AMP.</text>
</comment>
<dbReference type="InterPro" id="IPR036688">
    <property type="entry name" value="MoeA_C_domain_IV_sf"/>
</dbReference>
<keyword evidence="6" id="KW-0460">Magnesium</keyword>
<dbReference type="Pfam" id="PF03453">
    <property type="entry name" value="MoeA_N"/>
    <property type="match status" value="1"/>
</dbReference>
<dbReference type="InterPro" id="IPR036425">
    <property type="entry name" value="MoaB/Mog-like_dom_sf"/>
</dbReference>
<dbReference type="InterPro" id="IPR005111">
    <property type="entry name" value="MoeA_C_domain_IV"/>
</dbReference>
<accession>A0ABN0T6N6</accession>
<dbReference type="Gene3D" id="3.90.105.10">
    <property type="entry name" value="Molybdopterin biosynthesis moea protein, domain 2"/>
    <property type="match status" value="1"/>
</dbReference>
<dbReference type="NCBIfam" id="NF045515">
    <property type="entry name" value="Glp_gephyrin"/>
    <property type="match status" value="1"/>
</dbReference>
<dbReference type="Gene3D" id="2.40.340.10">
    <property type="entry name" value="MoeA, C-terminal, domain IV"/>
    <property type="match status" value="1"/>
</dbReference>
<evidence type="ECO:0000256" key="4">
    <source>
        <dbReference type="ARBA" id="ARBA00023150"/>
    </source>
</evidence>
<dbReference type="PROSITE" id="PS01079">
    <property type="entry name" value="MOCF_BIOSYNTHESIS_2"/>
    <property type="match status" value="1"/>
</dbReference>
<comment type="cofactor">
    <cofactor evidence="6">
        <name>Mg(2+)</name>
        <dbReference type="ChEBI" id="CHEBI:18420"/>
    </cofactor>
</comment>
<dbReference type="InterPro" id="IPR038987">
    <property type="entry name" value="MoeA-like"/>
</dbReference>
<dbReference type="NCBIfam" id="TIGR00177">
    <property type="entry name" value="molyb_syn"/>
    <property type="match status" value="1"/>
</dbReference>
<evidence type="ECO:0000256" key="5">
    <source>
        <dbReference type="ARBA" id="ARBA00047317"/>
    </source>
</evidence>
<reference evidence="8 9" key="1">
    <citation type="journal article" date="2019" name="Int. J. Syst. Evol. Microbiol.">
        <title>The Global Catalogue of Microorganisms (GCM) 10K type strain sequencing project: providing services to taxonomists for standard genome sequencing and annotation.</title>
        <authorList>
            <consortium name="The Broad Institute Genomics Platform"/>
            <consortium name="The Broad Institute Genome Sequencing Center for Infectious Disease"/>
            <person name="Wu L."/>
            <person name="Ma J."/>
        </authorList>
    </citation>
    <scope>NUCLEOTIDE SEQUENCE [LARGE SCALE GENOMIC DNA]</scope>
    <source>
        <strain evidence="8 9">JCM 6886</strain>
    </source>
</reference>
<evidence type="ECO:0000256" key="3">
    <source>
        <dbReference type="ARBA" id="ARBA00010763"/>
    </source>
</evidence>
<proteinExistence type="inferred from homology"/>
<dbReference type="EC" id="2.10.1.1" evidence="6"/>
<dbReference type="Pfam" id="PF03454">
    <property type="entry name" value="MoeA_C"/>
    <property type="match status" value="1"/>
</dbReference>
<dbReference type="SUPFAM" id="SSF53218">
    <property type="entry name" value="Molybdenum cofactor biosynthesis proteins"/>
    <property type="match status" value="1"/>
</dbReference>
<keyword evidence="6" id="KW-0479">Metal-binding</keyword>
<name>A0ABN0T6N6_9GAMM</name>
<dbReference type="EMBL" id="BAAADG010000001">
    <property type="protein sequence ID" value="GAA0214024.1"/>
    <property type="molecule type" value="Genomic_DNA"/>
</dbReference>
<dbReference type="InterPro" id="IPR001453">
    <property type="entry name" value="MoaB/Mog_dom"/>
</dbReference>
<evidence type="ECO:0000256" key="6">
    <source>
        <dbReference type="RuleBase" id="RU365090"/>
    </source>
</evidence>
<keyword evidence="4 6" id="KW-0501">Molybdenum cofactor biosynthesis</keyword>
<dbReference type="Gene3D" id="2.170.190.11">
    <property type="entry name" value="Molybdopterin biosynthesis moea protein, domain 3"/>
    <property type="match status" value="1"/>
</dbReference>
<organism evidence="8 9">
    <name type="scientific">Methylophaga marina</name>
    <dbReference type="NCBI Taxonomy" id="45495"/>
    <lineage>
        <taxon>Bacteria</taxon>
        <taxon>Pseudomonadati</taxon>
        <taxon>Pseudomonadota</taxon>
        <taxon>Gammaproteobacteria</taxon>
        <taxon>Thiotrichales</taxon>
        <taxon>Piscirickettsiaceae</taxon>
        <taxon>Methylophaga</taxon>
    </lineage>
</organism>
<feature type="domain" description="MoaB/Mog" evidence="7">
    <location>
        <begin position="198"/>
        <end position="335"/>
    </location>
</feature>
<dbReference type="Gene3D" id="3.40.980.10">
    <property type="entry name" value="MoaB/Mog-like domain"/>
    <property type="match status" value="1"/>
</dbReference>
<evidence type="ECO:0000313" key="8">
    <source>
        <dbReference type="EMBL" id="GAA0214024.1"/>
    </source>
</evidence>
<comment type="pathway">
    <text evidence="2 6">Cofactor biosynthesis; molybdopterin biosynthesis.</text>
</comment>
<evidence type="ECO:0000256" key="1">
    <source>
        <dbReference type="ARBA" id="ARBA00002901"/>
    </source>
</evidence>
<protein>
    <recommendedName>
        <fullName evidence="6">Molybdopterin molybdenumtransferase</fullName>
        <ecNumber evidence="6">2.10.1.1</ecNumber>
    </recommendedName>
</protein>
<dbReference type="InterPro" id="IPR005110">
    <property type="entry name" value="MoeA_linker/N"/>
</dbReference>
<comment type="similarity">
    <text evidence="3 6">Belongs to the MoeA family.</text>
</comment>
<dbReference type="InterPro" id="IPR008284">
    <property type="entry name" value="MoCF_biosynth_CS"/>
</dbReference>